<evidence type="ECO:0000256" key="1">
    <source>
        <dbReference type="ARBA" id="ARBA00004141"/>
    </source>
</evidence>
<dbReference type="EMBL" id="BFBY01000004">
    <property type="protein sequence ID" value="GBG04811.1"/>
    <property type="molecule type" value="Genomic_DNA"/>
</dbReference>
<dbReference type="InterPro" id="IPR006214">
    <property type="entry name" value="Bax_inhibitor_1-related"/>
</dbReference>
<dbReference type="RefSeq" id="WP_117118152.1">
    <property type="nucleotide sequence ID" value="NZ_BFBY01000004.1"/>
</dbReference>
<keyword evidence="3 6" id="KW-0812">Transmembrane</keyword>
<feature type="transmembrane region" description="Helical" evidence="6">
    <location>
        <begin position="85"/>
        <end position="108"/>
    </location>
</feature>
<comment type="similarity">
    <text evidence="2 6">Belongs to the BI1 family.</text>
</comment>
<comment type="subcellular location">
    <subcellularLocation>
        <location evidence="1">Membrane</location>
        <topology evidence="1">Multi-pass membrane protein</topology>
    </subcellularLocation>
</comment>
<keyword evidence="4 6" id="KW-1133">Transmembrane helix</keyword>
<feature type="transmembrane region" description="Helical" evidence="6">
    <location>
        <begin position="27"/>
        <end position="48"/>
    </location>
</feature>
<evidence type="ECO:0000256" key="2">
    <source>
        <dbReference type="ARBA" id="ARBA00010350"/>
    </source>
</evidence>
<proteinExistence type="inferred from homology"/>
<keyword evidence="5 6" id="KW-0472">Membrane</keyword>
<accession>A0A2Z6T7U0</accession>
<evidence type="ECO:0000256" key="3">
    <source>
        <dbReference type="ARBA" id="ARBA00022692"/>
    </source>
</evidence>
<feature type="transmembrane region" description="Helical" evidence="6">
    <location>
        <begin position="142"/>
        <end position="162"/>
    </location>
</feature>
<dbReference type="AlphaFoldDB" id="A0A2Z6T7U0"/>
<keyword evidence="8" id="KW-1185">Reference proteome</keyword>
<comment type="caution">
    <text evidence="7">The sequence shown here is derived from an EMBL/GenBank/DDBJ whole genome shotgun (WGS) entry which is preliminary data.</text>
</comment>
<dbReference type="Pfam" id="PF01027">
    <property type="entry name" value="Bax1-I"/>
    <property type="match status" value="1"/>
</dbReference>
<dbReference type="OrthoDB" id="9793828at2"/>
<evidence type="ECO:0000313" key="8">
    <source>
        <dbReference type="Proteomes" id="UP000257317"/>
    </source>
</evidence>
<dbReference type="PANTHER" id="PTHR23291">
    <property type="entry name" value="BAX INHIBITOR-RELATED"/>
    <property type="match status" value="1"/>
</dbReference>
<protein>
    <submittedName>
        <fullName evidence="7">Membrane protein</fullName>
    </submittedName>
</protein>
<evidence type="ECO:0000313" key="7">
    <source>
        <dbReference type="EMBL" id="GBG04811.1"/>
    </source>
</evidence>
<feature type="transmembrane region" description="Helical" evidence="6">
    <location>
        <begin position="60"/>
        <end position="78"/>
    </location>
</feature>
<sequence length="236" mass="25973">MDNFSSNSEHRQIVDNAALNKFLSKMYGIMTLAVFVSALTAYLTMTVFAGPMIRLASHSWSLWILLLLPFALTIGISFRATRNPVASFIMLMITAIIYGITFALIAGAYTGADIAAAFLSSAAVFITMAVIGTVTKKNLSNLGSYASAALIGLIVAWIINMFLRNPMVDYVFSFIAVIIFTILTAWDAQQMKKIYLQYGNEVSTTGLAVQGALMLYLDFINLFLQFLEIFGFSDRN</sequence>
<dbReference type="GO" id="GO:0016020">
    <property type="term" value="C:membrane"/>
    <property type="evidence" value="ECO:0007669"/>
    <property type="project" value="UniProtKB-SubCell"/>
</dbReference>
<organism evidence="7 8">
    <name type="scientific">Lactobacillus rodentium</name>
    <dbReference type="NCBI Taxonomy" id="947835"/>
    <lineage>
        <taxon>Bacteria</taxon>
        <taxon>Bacillati</taxon>
        <taxon>Bacillota</taxon>
        <taxon>Bacilli</taxon>
        <taxon>Lactobacillales</taxon>
        <taxon>Lactobacillaceae</taxon>
        <taxon>Lactobacillus</taxon>
    </lineage>
</organism>
<feature type="transmembrane region" description="Helical" evidence="6">
    <location>
        <begin position="207"/>
        <end position="227"/>
    </location>
</feature>
<feature type="transmembrane region" description="Helical" evidence="6">
    <location>
        <begin position="168"/>
        <end position="186"/>
    </location>
</feature>
<name>A0A2Z6T7U0_9LACO</name>
<dbReference type="CDD" id="cd10432">
    <property type="entry name" value="BI-1-like_bacterial"/>
    <property type="match status" value="1"/>
</dbReference>
<dbReference type="Proteomes" id="UP000257317">
    <property type="component" value="Unassembled WGS sequence"/>
</dbReference>
<gene>
    <name evidence="7" type="ORF">LrDSM24759_07250</name>
</gene>
<dbReference type="PANTHER" id="PTHR23291:SF50">
    <property type="entry name" value="PROTEIN LIFEGUARD 4"/>
    <property type="match status" value="1"/>
</dbReference>
<evidence type="ECO:0000256" key="4">
    <source>
        <dbReference type="ARBA" id="ARBA00022989"/>
    </source>
</evidence>
<feature type="transmembrane region" description="Helical" evidence="6">
    <location>
        <begin position="114"/>
        <end position="135"/>
    </location>
</feature>
<reference evidence="8" key="1">
    <citation type="submission" date="2018-03" db="EMBL/GenBank/DDBJ databases">
        <title>New taxa in the Lactobacillus gasseri group.</title>
        <authorList>
            <person name="Tanizawa Y."/>
            <person name="Tohno M."/>
            <person name="Endo A."/>
            <person name="Arita M."/>
        </authorList>
    </citation>
    <scope>NUCLEOTIDE SEQUENCE [LARGE SCALE GENOMIC DNA]</scope>
    <source>
        <strain evidence="8">DSM 24759</strain>
    </source>
</reference>
<evidence type="ECO:0000256" key="6">
    <source>
        <dbReference type="RuleBase" id="RU004379"/>
    </source>
</evidence>
<evidence type="ECO:0000256" key="5">
    <source>
        <dbReference type="ARBA" id="ARBA00023136"/>
    </source>
</evidence>